<comment type="caution">
    <text evidence="1">The sequence shown here is derived from an EMBL/GenBank/DDBJ whole genome shotgun (WGS) entry which is preliminary data.</text>
</comment>
<dbReference type="PANTHER" id="PTHR17985">
    <property type="entry name" value="SER/THR-RICH PROTEIN T10 IN DGCR REGION"/>
    <property type="match status" value="1"/>
</dbReference>
<dbReference type="AlphaFoldDB" id="A0A2A4K2Y7"/>
<dbReference type="GO" id="GO:0007030">
    <property type="term" value="P:Golgi organization"/>
    <property type="evidence" value="ECO:0007669"/>
    <property type="project" value="TreeGrafter"/>
</dbReference>
<dbReference type="GO" id="GO:0005794">
    <property type="term" value="C:Golgi apparatus"/>
    <property type="evidence" value="ECO:0007669"/>
    <property type="project" value="TreeGrafter"/>
</dbReference>
<sequence>MVKKTTEAHFDLCSKKIRKMCILFMYNGTYDAKSDYSLVLVSNRDEYYDRQTQNMAPWDEDPNVLGGRDLEVNEGGTWLAVSPMRKKLGVLLNIAGTNKPDAKSRGKIVADYIKSDKPVKTYINQIKNYTENCNEFVFVSIEFRHGTPLISSYSNANDELVEHKDNYIGFGNSLPEKPLKKVEAGRNKLKEILTTFNKVCMQQELVDKLIELLKWEESHLPDHQLETRRPNLFKELSSVYVCIPQGRYGTRTHTIVLVTKTGHMNVIEITQASPIDPLSPKWVRTEYQFDL</sequence>
<gene>
    <name evidence="1" type="ORF">B5V51_3609</name>
</gene>
<reference evidence="1" key="1">
    <citation type="submission" date="2017-09" db="EMBL/GenBank/DDBJ databases">
        <title>Contemporary evolution of a Lepidopteran species, Heliothis virescens, in response to modern agricultural practices.</title>
        <authorList>
            <person name="Fritz M.L."/>
            <person name="Deyonke A.M."/>
            <person name="Papanicolaou A."/>
            <person name="Micinski S."/>
            <person name="Westbrook J."/>
            <person name="Gould F."/>
        </authorList>
    </citation>
    <scope>NUCLEOTIDE SEQUENCE [LARGE SCALE GENOMIC DNA]</scope>
    <source>
        <strain evidence="1">HvINT-</strain>
        <tissue evidence="1">Whole body</tissue>
    </source>
</reference>
<protein>
    <recommendedName>
        <fullName evidence="2">Transport and Golgi organization protein 2</fullName>
    </recommendedName>
</protein>
<dbReference type="EMBL" id="NWSH01000188">
    <property type="protein sequence ID" value="PCG78621.1"/>
    <property type="molecule type" value="Genomic_DNA"/>
</dbReference>
<dbReference type="Pfam" id="PF05742">
    <property type="entry name" value="TANGO2"/>
    <property type="match status" value="1"/>
</dbReference>
<dbReference type="InterPro" id="IPR008551">
    <property type="entry name" value="TANGO2"/>
</dbReference>
<proteinExistence type="predicted"/>
<accession>A0A2A4K2Y7</accession>
<evidence type="ECO:0008006" key="2">
    <source>
        <dbReference type="Google" id="ProtNLM"/>
    </source>
</evidence>
<dbReference type="PANTHER" id="PTHR17985:SF8">
    <property type="entry name" value="TRANSPORT AND GOLGI ORGANIZATION PROTEIN 2 HOMOLOG"/>
    <property type="match status" value="1"/>
</dbReference>
<dbReference type="STRING" id="7102.A0A2A4K2Y7"/>
<dbReference type="GO" id="GO:0009306">
    <property type="term" value="P:protein secretion"/>
    <property type="evidence" value="ECO:0007669"/>
    <property type="project" value="TreeGrafter"/>
</dbReference>
<evidence type="ECO:0000313" key="1">
    <source>
        <dbReference type="EMBL" id="PCG78621.1"/>
    </source>
</evidence>
<organism evidence="1">
    <name type="scientific">Heliothis virescens</name>
    <name type="common">Tobacco budworm moth</name>
    <dbReference type="NCBI Taxonomy" id="7102"/>
    <lineage>
        <taxon>Eukaryota</taxon>
        <taxon>Metazoa</taxon>
        <taxon>Ecdysozoa</taxon>
        <taxon>Arthropoda</taxon>
        <taxon>Hexapoda</taxon>
        <taxon>Insecta</taxon>
        <taxon>Pterygota</taxon>
        <taxon>Neoptera</taxon>
        <taxon>Endopterygota</taxon>
        <taxon>Lepidoptera</taxon>
        <taxon>Glossata</taxon>
        <taxon>Ditrysia</taxon>
        <taxon>Noctuoidea</taxon>
        <taxon>Noctuidae</taxon>
        <taxon>Heliothinae</taxon>
        <taxon>Heliothis</taxon>
    </lineage>
</organism>
<name>A0A2A4K2Y7_HELVI</name>